<dbReference type="PANTHER" id="PTHR43689">
    <property type="entry name" value="HYDROLASE"/>
    <property type="match status" value="1"/>
</dbReference>
<accession>A0A1I2BHX2</accession>
<dbReference type="Gene3D" id="3.40.50.1820">
    <property type="entry name" value="alpha/beta hydrolase"/>
    <property type="match status" value="1"/>
</dbReference>
<sequence>MPAMWSLDQTFETSAGTVVARVAGDGPPLVLAHGWPWSSYSWHRITPALEARFRVHAYDMPGFGRSQKDGARPPSIDVQGEVFCEMLDHWGLDAPRVVAHDFGGAVTLRAHLLRGRDYTALVLMNVVAMRPWGSDFFEHVKRHVDAFTGLPPHIHKAVVCAYIDSALAHPIAPDDYDGLDAPWLTPDGQTAFWRQFALADERFTAEMEDRYGDLRCPASVLWGADDPWIPLARGAALAERIGVPLTQMDGLGHLPQLEDPPRVARAILSRLEG</sequence>
<keyword evidence="3" id="KW-1185">Reference proteome</keyword>
<protein>
    <submittedName>
        <fullName evidence="2">Pimeloyl-ACP methyl ester carboxylesterase</fullName>
    </submittedName>
</protein>
<dbReference type="SUPFAM" id="SSF53474">
    <property type="entry name" value="alpha/beta-Hydrolases"/>
    <property type="match status" value="1"/>
</dbReference>
<dbReference type="InterPro" id="IPR000073">
    <property type="entry name" value="AB_hydrolase_1"/>
</dbReference>
<evidence type="ECO:0000313" key="3">
    <source>
        <dbReference type="Proteomes" id="UP000325289"/>
    </source>
</evidence>
<dbReference type="GO" id="GO:0003824">
    <property type="term" value="F:catalytic activity"/>
    <property type="evidence" value="ECO:0007669"/>
    <property type="project" value="InterPro"/>
</dbReference>
<dbReference type="EMBL" id="FOMS01000011">
    <property type="protein sequence ID" value="SFE55775.1"/>
    <property type="molecule type" value="Genomic_DNA"/>
</dbReference>
<evidence type="ECO:0000259" key="1">
    <source>
        <dbReference type="Pfam" id="PF12697"/>
    </source>
</evidence>
<dbReference type="InterPro" id="IPR000639">
    <property type="entry name" value="Epox_hydrolase-like"/>
</dbReference>
<dbReference type="InterPro" id="IPR029058">
    <property type="entry name" value="AB_hydrolase_fold"/>
</dbReference>
<organism evidence="2 3">
    <name type="scientific">Roseivivax sediminis</name>
    <dbReference type="NCBI Taxonomy" id="936889"/>
    <lineage>
        <taxon>Bacteria</taxon>
        <taxon>Pseudomonadati</taxon>
        <taxon>Pseudomonadota</taxon>
        <taxon>Alphaproteobacteria</taxon>
        <taxon>Rhodobacterales</taxon>
        <taxon>Roseobacteraceae</taxon>
        <taxon>Roseivivax</taxon>
    </lineage>
</organism>
<dbReference type="AlphaFoldDB" id="A0A1I2BHX2"/>
<proteinExistence type="predicted"/>
<dbReference type="OrthoDB" id="9804723at2"/>
<reference evidence="2 3" key="1">
    <citation type="submission" date="2016-10" db="EMBL/GenBank/DDBJ databases">
        <authorList>
            <person name="Varghese N."/>
            <person name="Submissions S."/>
        </authorList>
    </citation>
    <scope>NUCLEOTIDE SEQUENCE [LARGE SCALE GENOMIC DNA]</scope>
    <source>
        <strain evidence="3">YIM D21,KCTC 23444,ACCC 10710</strain>
    </source>
</reference>
<dbReference type="PANTHER" id="PTHR43689:SF8">
    <property type="entry name" value="ALPHA_BETA-HYDROLASES SUPERFAMILY PROTEIN"/>
    <property type="match status" value="1"/>
</dbReference>
<feature type="domain" description="AB hydrolase-1" evidence="1">
    <location>
        <begin position="29"/>
        <end position="266"/>
    </location>
</feature>
<dbReference type="PRINTS" id="PR00111">
    <property type="entry name" value="ABHYDROLASE"/>
</dbReference>
<dbReference type="Proteomes" id="UP000325289">
    <property type="component" value="Unassembled WGS sequence"/>
</dbReference>
<evidence type="ECO:0000313" key="2">
    <source>
        <dbReference type="EMBL" id="SFE55775.1"/>
    </source>
</evidence>
<dbReference type="PRINTS" id="PR00412">
    <property type="entry name" value="EPOXHYDRLASE"/>
</dbReference>
<name>A0A1I2BHX2_9RHOB</name>
<dbReference type="Pfam" id="PF12697">
    <property type="entry name" value="Abhydrolase_6"/>
    <property type="match status" value="1"/>
</dbReference>
<gene>
    <name evidence="2" type="ORF">SAMN04515678_11156</name>
</gene>